<dbReference type="Proteomes" id="UP001279734">
    <property type="component" value="Unassembled WGS sequence"/>
</dbReference>
<evidence type="ECO:0000313" key="3">
    <source>
        <dbReference type="Proteomes" id="UP001279734"/>
    </source>
</evidence>
<feature type="transmembrane region" description="Helical" evidence="1">
    <location>
        <begin position="102"/>
        <end position="120"/>
    </location>
</feature>
<dbReference type="EMBL" id="BSYO01000023">
    <property type="protein sequence ID" value="GMH21578.1"/>
    <property type="molecule type" value="Genomic_DNA"/>
</dbReference>
<accession>A0AAD3T211</accession>
<keyword evidence="1" id="KW-0472">Membrane</keyword>
<dbReference type="AlphaFoldDB" id="A0AAD3T211"/>
<keyword evidence="1" id="KW-0812">Transmembrane</keyword>
<evidence type="ECO:0000313" key="2">
    <source>
        <dbReference type="EMBL" id="GMH21578.1"/>
    </source>
</evidence>
<keyword evidence="3" id="KW-1185">Reference proteome</keyword>
<protein>
    <submittedName>
        <fullName evidence="2">Uncharacterized protein</fullName>
    </submittedName>
</protein>
<name>A0AAD3T211_NEPGR</name>
<keyword evidence="1" id="KW-1133">Transmembrane helix</keyword>
<evidence type="ECO:0000256" key="1">
    <source>
        <dbReference type="SAM" id="Phobius"/>
    </source>
</evidence>
<proteinExistence type="predicted"/>
<sequence length="141" mass="15394">MSAGVHAKMSAFHRRNAITSSRSVLVSEPPIYMHFFGSFGFSGIRSVVSPDCACYKTNAGSLSRPYSRPSLVVNATVQNECGYNKGIRMGGNYMCEIAVTKINVIVCSALLSPSLLLLVIRRVLNRPGGDHVDHYCRNLVL</sequence>
<comment type="caution">
    <text evidence="2">The sequence shown here is derived from an EMBL/GenBank/DDBJ whole genome shotgun (WGS) entry which is preliminary data.</text>
</comment>
<gene>
    <name evidence="2" type="ORF">Nepgr_023420</name>
</gene>
<organism evidence="2 3">
    <name type="scientific">Nepenthes gracilis</name>
    <name type="common">Slender pitcher plant</name>
    <dbReference type="NCBI Taxonomy" id="150966"/>
    <lineage>
        <taxon>Eukaryota</taxon>
        <taxon>Viridiplantae</taxon>
        <taxon>Streptophyta</taxon>
        <taxon>Embryophyta</taxon>
        <taxon>Tracheophyta</taxon>
        <taxon>Spermatophyta</taxon>
        <taxon>Magnoliopsida</taxon>
        <taxon>eudicotyledons</taxon>
        <taxon>Gunneridae</taxon>
        <taxon>Pentapetalae</taxon>
        <taxon>Caryophyllales</taxon>
        <taxon>Nepenthaceae</taxon>
        <taxon>Nepenthes</taxon>
    </lineage>
</organism>
<reference evidence="2" key="1">
    <citation type="submission" date="2023-05" db="EMBL/GenBank/DDBJ databases">
        <title>Nepenthes gracilis genome sequencing.</title>
        <authorList>
            <person name="Fukushima K."/>
        </authorList>
    </citation>
    <scope>NUCLEOTIDE SEQUENCE</scope>
    <source>
        <strain evidence="2">SING2019-196</strain>
    </source>
</reference>